<dbReference type="STRING" id="93625.A0A409XFJ9"/>
<evidence type="ECO:0000313" key="9">
    <source>
        <dbReference type="EMBL" id="PPQ89525.1"/>
    </source>
</evidence>
<evidence type="ECO:0000256" key="8">
    <source>
        <dbReference type="SAM" id="MobiDB-lite"/>
    </source>
</evidence>
<accession>A0A409XFJ9</accession>
<evidence type="ECO:0000256" key="1">
    <source>
        <dbReference type="ARBA" id="ARBA00012423"/>
    </source>
</evidence>
<name>A0A409XFJ9_PSICY</name>
<evidence type="ECO:0000256" key="3">
    <source>
        <dbReference type="ARBA" id="ARBA00022729"/>
    </source>
</evidence>
<keyword evidence="6" id="KW-0325">Glycoprotein</keyword>
<dbReference type="Proteomes" id="UP000283269">
    <property type="component" value="Unassembled WGS sequence"/>
</dbReference>
<evidence type="ECO:0000256" key="5">
    <source>
        <dbReference type="ARBA" id="ARBA00023157"/>
    </source>
</evidence>
<dbReference type="PANTHER" id="PTHR11247">
    <property type="entry name" value="PALMITOYL-PROTEIN THIOESTERASE/DOLICHYLDIPHOSPHATASE 1"/>
    <property type="match status" value="1"/>
</dbReference>
<dbReference type="InterPro" id="IPR002472">
    <property type="entry name" value="Palm_thioest"/>
</dbReference>
<dbReference type="EMBL" id="NHYD01001859">
    <property type="protein sequence ID" value="PPQ89525.1"/>
    <property type="molecule type" value="Genomic_DNA"/>
</dbReference>
<feature type="compositionally biased region" description="Basic and acidic residues" evidence="8">
    <location>
        <begin position="363"/>
        <end position="373"/>
    </location>
</feature>
<evidence type="ECO:0000313" key="10">
    <source>
        <dbReference type="Proteomes" id="UP000283269"/>
    </source>
</evidence>
<dbReference type="AlphaFoldDB" id="A0A409XFJ9"/>
<feature type="region of interest" description="Disordered" evidence="8">
    <location>
        <begin position="363"/>
        <end position="436"/>
    </location>
</feature>
<dbReference type="Gene3D" id="3.40.50.1820">
    <property type="entry name" value="alpha/beta hydrolase"/>
    <property type="match status" value="1"/>
</dbReference>
<sequence length="596" mass="67595">MLQFASLIKDVHPGIFVHSIFIEQDLDKDRQAGFYGNVNDQIELVATQLANIPELENGFDAIGFSQGGQFLRAYVERYNLPPVNNLITFGSQHMGISDIPACNRYDLLCQIARRTIRQAVYGDWAQENLIQAQYFRDPWNLEKYLAANHFLTSINNEVVATRNATYARNLTALKNLVLVLFTDDKTVVPKESAWFGSEVVEEERSRSQQVSFFSSSEPAILPMRRQPIYLEDWIGLLTPRLRMMRNSQVNYDRSGQTASTSEPGPSRLPEFSQLIDVNLNDMAMSDTTEQPSGSRVSTPSTVTRLDTPAEALRALLSRLPAEKPSPVRSRSPSQQYPSERESDYDISELADATTSRAQESLKDIFSKARRDSDISQTSRPRRYSADTSDVDPTPKFVKDKTISKGKQRSLSDDDIDQRSQSPRMNKTATRSKVSPRPVTMEFLRERFSDSFVSPEVAQRLEFSAHRSGRQAFQRNLDASMASPPMATSTPQQSLRMSVNEQFHTNLLESDTEMQQAIDGLDEYDDISNRRSISPPPTIRKGSKWLTEKHNSSHLHQQSSPGYDLHRTRRHNLSNSMILSHLLNSFPIHCGVKIRPR</sequence>
<feature type="region of interest" description="Disordered" evidence="8">
    <location>
        <begin position="250"/>
        <end position="269"/>
    </location>
</feature>
<evidence type="ECO:0000256" key="2">
    <source>
        <dbReference type="ARBA" id="ARBA00014212"/>
    </source>
</evidence>
<dbReference type="OrthoDB" id="10263094at2759"/>
<keyword evidence="4" id="KW-0378">Hydrolase</keyword>
<dbReference type="PANTHER" id="PTHR11247:SF8">
    <property type="entry name" value="PALMITOYL-PROTEIN THIOESTERASE 1"/>
    <property type="match status" value="1"/>
</dbReference>
<feature type="compositionally biased region" description="Low complexity" evidence="8">
    <location>
        <begin position="324"/>
        <end position="337"/>
    </location>
</feature>
<dbReference type="PRINTS" id="PR00414">
    <property type="entry name" value="PPTHIESTRASE"/>
</dbReference>
<organism evidence="9 10">
    <name type="scientific">Psilocybe cyanescens</name>
    <dbReference type="NCBI Taxonomy" id="93625"/>
    <lineage>
        <taxon>Eukaryota</taxon>
        <taxon>Fungi</taxon>
        <taxon>Dikarya</taxon>
        <taxon>Basidiomycota</taxon>
        <taxon>Agaricomycotina</taxon>
        <taxon>Agaricomycetes</taxon>
        <taxon>Agaricomycetidae</taxon>
        <taxon>Agaricales</taxon>
        <taxon>Agaricineae</taxon>
        <taxon>Strophariaceae</taxon>
        <taxon>Psilocybe</taxon>
    </lineage>
</organism>
<dbReference type="Pfam" id="PF02089">
    <property type="entry name" value="Palm_thioest"/>
    <property type="match status" value="1"/>
</dbReference>
<comment type="caution">
    <text evidence="9">The sequence shown here is derived from an EMBL/GenBank/DDBJ whole genome shotgun (WGS) entry which is preliminary data.</text>
</comment>
<feature type="compositionally biased region" description="Polar residues" evidence="8">
    <location>
        <begin position="250"/>
        <end position="263"/>
    </location>
</feature>
<evidence type="ECO:0000256" key="4">
    <source>
        <dbReference type="ARBA" id="ARBA00022801"/>
    </source>
</evidence>
<reference evidence="9 10" key="1">
    <citation type="journal article" date="2018" name="Evol. Lett.">
        <title>Horizontal gene cluster transfer increased hallucinogenic mushroom diversity.</title>
        <authorList>
            <person name="Reynolds H.T."/>
            <person name="Vijayakumar V."/>
            <person name="Gluck-Thaler E."/>
            <person name="Korotkin H.B."/>
            <person name="Matheny P.B."/>
            <person name="Slot J.C."/>
        </authorList>
    </citation>
    <scope>NUCLEOTIDE SEQUENCE [LARGE SCALE GENOMIC DNA]</scope>
    <source>
        <strain evidence="9 10">2631</strain>
    </source>
</reference>
<feature type="region of interest" description="Disordered" evidence="8">
    <location>
        <begin position="284"/>
        <end position="345"/>
    </location>
</feature>
<dbReference type="EC" id="3.1.2.22" evidence="1"/>
<gene>
    <name evidence="9" type="ORF">CVT25_012197</name>
</gene>
<feature type="region of interest" description="Disordered" evidence="8">
    <location>
        <begin position="521"/>
        <end position="566"/>
    </location>
</feature>
<feature type="compositionally biased region" description="Polar residues" evidence="8">
    <location>
        <begin position="285"/>
        <end position="304"/>
    </location>
</feature>
<keyword evidence="5" id="KW-1015">Disulfide bond</keyword>
<keyword evidence="10" id="KW-1185">Reference proteome</keyword>
<evidence type="ECO:0000256" key="6">
    <source>
        <dbReference type="ARBA" id="ARBA00023180"/>
    </source>
</evidence>
<protein>
    <recommendedName>
        <fullName evidence="2">Palmitoyl-protein thioesterase 1</fullName>
        <ecNumber evidence="1">3.1.2.22</ecNumber>
    </recommendedName>
    <alternativeName>
        <fullName evidence="7">Palmitoyl-protein hydrolase 1</fullName>
    </alternativeName>
</protein>
<dbReference type="InParanoid" id="A0A409XFJ9"/>
<proteinExistence type="predicted"/>
<evidence type="ECO:0000256" key="7">
    <source>
        <dbReference type="ARBA" id="ARBA00031934"/>
    </source>
</evidence>
<keyword evidence="3" id="KW-0732">Signal</keyword>
<dbReference type="InterPro" id="IPR029058">
    <property type="entry name" value="AB_hydrolase_fold"/>
</dbReference>
<dbReference type="GO" id="GO:0008474">
    <property type="term" value="F:palmitoyl-(protein) hydrolase activity"/>
    <property type="evidence" value="ECO:0007669"/>
    <property type="project" value="UniProtKB-EC"/>
</dbReference>
<feature type="compositionally biased region" description="Polar residues" evidence="8">
    <location>
        <begin position="418"/>
        <end position="432"/>
    </location>
</feature>
<dbReference type="SUPFAM" id="SSF53474">
    <property type="entry name" value="alpha/beta-Hydrolases"/>
    <property type="match status" value="1"/>
</dbReference>